<dbReference type="AlphaFoldDB" id="A0A2R6QEQ2"/>
<organism evidence="2 3">
    <name type="scientific">Hermanssonia centrifuga</name>
    <dbReference type="NCBI Taxonomy" id="98765"/>
    <lineage>
        <taxon>Eukaryota</taxon>
        <taxon>Fungi</taxon>
        <taxon>Dikarya</taxon>
        <taxon>Basidiomycota</taxon>
        <taxon>Agaricomycotina</taxon>
        <taxon>Agaricomycetes</taxon>
        <taxon>Polyporales</taxon>
        <taxon>Meruliaceae</taxon>
        <taxon>Hermanssonia</taxon>
    </lineage>
</organism>
<evidence type="ECO:0000313" key="2">
    <source>
        <dbReference type="EMBL" id="PSS06634.1"/>
    </source>
</evidence>
<accession>A0A2R6QEQ2</accession>
<evidence type="ECO:0000256" key="1">
    <source>
        <dbReference type="SAM" id="MobiDB-lite"/>
    </source>
</evidence>
<dbReference type="EMBL" id="MLYV02000358">
    <property type="protein sequence ID" value="PSS06634.1"/>
    <property type="molecule type" value="Genomic_DNA"/>
</dbReference>
<dbReference type="STRING" id="98765.A0A2R6QEQ2"/>
<comment type="caution">
    <text evidence="2">The sequence shown here is derived from an EMBL/GenBank/DDBJ whole genome shotgun (WGS) entry which is preliminary data.</text>
</comment>
<protein>
    <submittedName>
        <fullName evidence="2">Uncharacterized protein</fullName>
    </submittedName>
</protein>
<keyword evidence="3" id="KW-1185">Reference proteome</keyword>
<reference evidence="2 3" key="1">
    <citation type="submission" date="2018-02" db="EMBL/GenBank/DDBJ databases">
        <title>Genome sequence of the basidiomycete white-rot fungus Phlebia centrifuga.</title>
        <authorList>
            <person name="Granchi Z."/>
            <person name="Peng M."/>
            <person name="de Vries R.P."/>
            <person name="Hilden K."/>
            <person name="Makela M.R."/>
            <person name="Grigoriev I."/>
            <person name="Riley R."/>
        </authorList>
    </citation>
    <scope>NUCLEOTIDE SEQUENCE [LARGE SCALE GENOMIC DNA]</scope>
    <source>
        <strain evidence="2 3">FBCC195</strain>
    </source>
</reference>
<sequence length="382" mass="42109">MAQFDPSLLSEEATLEVALSNLQGHLLNSVDDQSALVALLMATPNLFEFVISTSAEWMSDVLINGILDNFPSEAKLFGDSLSSQLLSTLSYYFLSLGLPLVNVDECHRAIQLARPVLDAIPSLHFTNQVSPQATSEDLQEIPFATKRQTQRDRKKARQGRAPVFDTKPFDKLGVDVPGSQEEAEALADKLLQAQKETLQYYLHCLQKPEFSTAVRKAYLGGPQTEVEHMGDHAAATKADVDIPLADAIGSAPAAFPLIQPMKAALYFESVEGFGEWRILISTRADRNIREAKKKDRKLFGIIIKKIRELSNGHFSDDNQKRLTGSDIDIPIFEAKMTRDTRLVIDGFGMRSVSISQEGGESIASGKERSVLNDGILSMTLLD</sequence>
<evidence type="ECO:0000313" key="3">
    <source>
        <dbReference type="Proteomes" id="UP000186601"/>
    </source>
</evidence>
<feature type="region of interest" description="Disordered" evidence="1">
    <location>
        <begin position="146"/>
        <end position="166"/>
    </location>
</feature>
<name>A0A2R6QEQ2_9APHY</name>
<gene>
    <name evidence="2" type="ORF">PHLCEN_2v3590</name>
</gene>
<dbReference type="OrthoDB" id="3156807at2759"/>
<proteinExistence type="predicted"/>
<dbReference type="Proteomes" id="UP000186601">
    <property type="component" value="Unassembled WGS sequence"/>
</dbReference>